<evidence type="ECO:0000313" key="1">
    <source>
        <dbReference type="EMBL" id="AIF16915.1"/>
    </source>
</evidence>
<dbReference type="EMBL" id="KF901068">
    <property type="protein sequence ID" value="AIF16915.1"/>
    <property type="molecule type" value="Genomic_DNA"/>
</dbReference>
<reference evidence="1" key="1">
    <citation type="journal article" date="2014" name="Genome Biol. Evol.">
        <title>Pangenome evidence for extensive interdomain horizontal transfer affecting lineage core and shell genes in uncultured planktonic thaumarchaeota and euryarchaeota.</title>
        <authorList>
            <person name="Deschamps P."/>
            <person name="Zivanovic Y."/>
            <person name="Moreira D."/>
            <person name="Rodriguez-Valera F."/>
            <person name="Lopez-Garcia P."/>
        </authorList>
    </citation>
    <scope>NUCLEOTIDE SEQUENCE</scope>
</reference>
<evidence type="ECO:0008006" key="2">
    <source>
        <dbReference type="Google" id="ProtNLM"/>
    </source>
</evidence>
<dbReference type="InterPro" id="IPR019151">
    <property type="entry name" value="Proteasome_assmbl_chaperone_2"/>
</dbReference>
<organism evidence="1">
    <name type="scientific">uncultured marine thaumarchaeote KM3_75_F03</name>
    <dbReference type="NCBI Taxonomy" id="1456279"/>
    <lineage>
        <taxon>Archaea</taxon>
        <taxon>Nitrososphaerota</taxon>
        <taxon>environmental samples</taxon>
    </lineage>
</organism>
<accession>A0A075HNT6</accession>
<dbReference type="Pfam" id="PF09754">
    <property type="entry name" value="PAC2"/>
    <property type="match status" value="1"/>
</dbReference>
<name>A0A075HNT6_9ARCH</name>
<sequence length="233" mass="26121">MEFVNKLELDINKPLIIAAMQDMGNVGSIVVNFINNGLNTIPFRFVKSNRPPYVFDKGGYIEVPEEHWEYRYGNNIIVFGGGRGQPEQSDELNELCQDVIDTAKKYDAKFIYTVGGFHTTRQFGKYPTTYVTTTTKTLLEQVRSLGIETTPHESVITGFNGLILGYAKMNGINGMGLYGELLNPNIPQYRAAKSIIETLEKLTYQKLGNLSELDVRADAVDNQLKDNTNGDYS</sequence>
<dbReference type="SUPFAM" id="SSF159659">
    <property type="entry name" value="Cgl1923-like"/>
    <property type="match status" value="1"/>
</dbReference>
<dbReference type="PANTHER" id="PTHR35610:SF7">
    <property type="entry name" value="3-ISOPROPYLMALATE DEHYDRATASE"/>
    <property type="match status" value="1"/>
</dbReference>
<protein>
    <recommendedName>
        <fullName evidence="2">PAC2 family protein</fullName>
    </recommendedName>
</protein>
<proteinExistence type="predicted"/>
<dbReference type="AlphaFoldDB" id="A0A075HNT6"/>
<dbReference type="InterPro" id="IPR038389">
    <property type="entry name" value="PSMG2_sf"/>
</dbReference>
<dbReference type="PANTHER" id="PTHR35610">
    <property type="entry name" value="3-ISOPROPYLMALATE DEHYDRATASE-RELATED"/>
    <property type="match status" value="1"/>
</dbReference>
<dbReference type="Gene3D" id="3.40.50.10900">
    <property type="entry name" value="PAC-like subunit"/>
    <property type="match status" value="1"/>
</dbReference>